<dbReference type="InterPro" id="IPR012496">
    <property type="entry name" value="TMC_dom"/>
</dbReference>
<feature type="compositionally biased region" description="Low complexity" evidence="6">
    <location>
        <begin position="900"/>
        <end position="910"/>
    </location>
</feature>
<reference evidence="10" key="1">
    <citation type="submission" date="2016-11" db="UniProtKB">
        <authorList>
            <consortium name="WormBaseParasite"/>
        </authorList>
    </citation>
    <scope>IDENTIFICATION</scope>
</reference>
<dbReference type="STRING" id="1561998.A0A1I7TZR8"/>
<feature type="region of interest" description="Disordered" evidence="6">
    <location>
        <begin position="1"/>
        <end position="41"/>
    </location>
</feature>
<feature type="compositionally biased region" description="Polar residues" evidence="6">
    <location>
        <begin position="839"/>
        <end position="852"/>
    </location>
</feature>
<dbReference type="GO" id="GO:0008381">
    <property type="term" value="F:mechanosensitive monoatomic ion channel activity"/>
    <property type="evidence" value="ECO:0007669"/>
    <property type="project" value="TreeGrafter"/>
</dbReference>
<feature type="region of interest" description="Disordered" evidence="6">
    <location>
        <begin position="834"/>
        <end position="910"/>
    </location>
</feature>
<evidence type="ECO:0000256" key="7">
    <source>
        <dbReference type="SAM" id="Phobius"/>
    </source>
</evidence>
<feature type="compositionally biased region" description="Low complexity" evidence="6">
    <location>
        <begin position="1060"/>
        <end position="1073"/>
    </location>
</feature>
<feature type="region of interest" description="Disordered" evidence="6">
    <location>
        <begin position="933"/>
        <end position="1077"/>
    </location>
</feature>
<accession>A0A1I7TZR8</accession>
<evidence type="ECO:0000256" key="1">
    <source>
        <dbReference type="ARBA" id="ARBA00004141"/>
    </source>
</evidence>
<comment type="similarity">
    <text evidence="2">Belongs to the TMC family.</text>
</comment>
<feature type="transmembrane region" description="Helical" evidence="7">
    <location>
        <begin position="715"/>
        <end position="736"/>
    </location>
</feature>
<feature type="transmembrane region" description="Helical" evidence="7">
    <location>
        <begin position="666"/>
        <end position="687"/>
    </location>
</feature>
<sequence>MPKSGAHQPLVRHDTDDGAETGQSVKSLADVSEEEIDSRMSRRSSVIADLLSLFRRSSSVLVRPHTRLGNPNYDDDDDEFDEEDDKEASKDRILKKIQQKKEIIQKLRGQPWYMRRKRRTLKVAQKHLQQQEAKVSKARLYKAEAGRRLTQASRWLDNLKIYLIPWEAKIRKIESHFGSVVSSYFTFHRWVLGVNITITFIMCMFVVIPEWLADSRTTFGDDRYNKTKAIKVMPPAVRARADELSTVWDFGGYFQYSLLFYGFYSKETFFGETIKYRVPVAYFFCNIFILGFSLFIILRKMAANNRRGTLSSGKTQQYLFNWKAFTGWDYTIGNPETAGNVYMANVIKFREAINDDKQKPSDKHPWIRFIARVLTNLFICGMYVFSIWAIMQCGTLKGEHFFAQNATAITISLITLVFPNIFDLLGKIEKLHPRNALRFQLGRVLVLYILNYYTLIYSLMLQLENLQKEKNEVDRPFATTISLNPVETLARTIRDTIFPRYPVNNTPHTYYSYTPVTTTPISPTSSWTTVLPDFGPFGVYNPKASVTKDDTVFSSPVVETHQFGPNSDWNETTANAASPTASTRASLRLSQGGLCWETIIGQEITKLVTMDLYMTVASIFIIDFLRGLACRYLNLYWPWDLERTFPEYGEFKVAENVLHLVNNQGMIWLGLFFVPLLPMLNNIKLIILMYIRGWAAMTCNVPASQIFRASRSSNFFFALLILFLFLCTLPVGFVIASKTPSKSCGPFGNQSFFYSVITDVLHENLDKTLVNGIKYSLSPGIIIPVLVLLSLVIYFLIAMVTGLSQANQDLSFQLMVERTEEKKKIFELAGGKKKKSKDNTFGKQKTTKQLLSPVTKGVSSDDDSQHNRSTAKSVSGRQFVPSLGSVSEVDHSTGEEQSSDTESTTSSLPPKLSLRQRFLVCIGWADPNKYSNKHEEIEMEEGGSRIRDLSSGSESDSEDEDSEKRNSESRYLLPPDGSRPASRERSENPSKRSSASRRTSNRDMSYRTAIQSFDQNSQSASGSSSKSTTTAPTNSEMRIEITENPLRTYVTPLRIEKKSSASSSSSSHQPSSSIEKQAARRLLQPISTTHNIRYGVATVENSSQDPTRPPSTDDSLGEQALPDPLWANLNPHSSYTSAMMSPIMNEFMSTDETTDDEKGRLIPDRLKDFYFRPPIPHSPRELKRLRREKDQSEGGSKPSTPRPPRFRISMSPPRKPPSEKNDSDSSNRKYEMRVEKSKKQKKSDDH</sequence>
<keyword evidence="5 7" id="KW-0472">Membrane</keyword>
<comment type="subcellular location">
    <subcellularLocation>
        <location evidence="1">Membrane</location>
        <topology evidence="1">Multi-pass membrane protein</topology>
    </subcellularLocation>
</comment>
<feature type="transmembrane region" description="Helical" evidence="7">
    <location>
        <begin position="280"/>
        <end position="298"/>
    </location>
</feature>
<evidence type="ECO:0000259" key="8">
    <source>
        <dbReference type="Pfam" id="PF07810"/>
    </source>
</evidence>
<organism evidence="9 10">
    <name type="scientific">Caenorhabditis tropicalis</name>
    <dbReference type="NCBI Taxonomy" id="1561998"/>
    <lineage>
        <taxon>Eukaryota</taxon>
        <taxon>Metazoa</taxon>
        <taxon>Ecdysozoa</taxon>
        <taxon>Nematoda</taxon>
        <taxon>Chromadorea</taxon>
        <taxon>Rhabditida</taxon>
        <taxon>Rhabditina</taxon>
        <taxon>Rhabditomorpha</taxon>
        <taxon>Rhabditoidea</taxon>
        <taxon>Rhabditidae</taxon>
        <taxon>Peloderinae</taxon>
        <taxon>Caenorhabditis</taxon>
    </lineage>
</organism>
<feature type="region of interest" description="Disordered" evidence="6">
    <location>
        <begin position="1095"/>
        <end position="1128"/>
    </location>
</feature>
<feature type="transmembrane region" description="Helical" evidence="7">
    <location>
        <begin position="781"/>
        <end position="803"/>
    </location>
</feature>
<evidence type="ECO:0000256" key="5">
    <source>
        <dbReference type="ARBA" id="ARBA00023136"/>
    </source>
</evidence>
<feature type="transmembrane region" description="Helical" evidence="7">
    <location>
        <begin position="190"/>
        <end position="208"/>
    </location>
</feature>
<dbReference type="GO" id="GO:0005886">
    <property type="term" value="C:plasma membrane"/>
    <property type="evidence" value="ECO:0007669"/>
    <property type="project" value="InterPro"/>
</dbReference>
<evidence type="ECO:0000256" key="4">
    <source>
        <dbReference type="ARBA" id="ARBA00022989"/>
    </source>
</evidence>
<feature type="compositionally biased region" description="Basic and acidic residues" evidence="6">
    <location>
        <begin position="933"/>
        <end position="948"/>
    </location>
</feature>
<dbReference type="PANTHER" id="PTHR23302:SF65">
    <property type="entry name" value="TRANSMEMBRANE CHANNEL-LIKE PROTEIN 2"/>
    <property type="match status" value="1"/>
</dbReference>
<feature type="compositionally biased region" description="Basic and acidic residues" evidence="6">
    <location>
        <begin position="1178"/>
        <end position="1192"/>
    </location>
</feature>
<feature type="transmembrane region" description="Helical" evidence="7">
    <location>
        <begin position="369"/>
        <end position="390"/>
    </location>
</feature>
<feature type="transmembrane region" description="Helical" evidence="7">
    <location>
        <begin position="445"/>
        <end position="463"/>
    </location>
</feature>
<dbReference type="PANTHER" id="PTHR23302">
    <property type="entry name" value="TRANSMEMBRANE CHANNEL-RELATED"/>
    <property type="match status" value="1"/>
</dbReference>
<dbReference type="InterPro" id="IPR038900">
    <property type="entry name" value="TMC"/>
</dbReference>
<dbReference type="Proteomes" id="UP000095282">
    <property type="component" value="Unplaced"/>
</dbReference>
<protein>
    <submittedName>
        <fullName evidence="10">TMC domain-containing protein</fullName>
    </submittedName>
</protein>
<feature type="transmembrane region" description="Helical" evidence="7">
    <location>
        <begin position="402"/>
        <end position="425"/>
    </location>
</feature>
<dbReference type="WBParaSite" id="Csp11.Scaffold629.g13424.t1">
    <property type="protein sequence ID" value="Csp11.Scaffold629.g13424.t1"/>
    <property type="gene ID" value="Csp11.Scaffold629.g13424"/>
</dbReference>
<keyword evidence="9" id="KW-1185">Reference proteome</keyword>
<dbReference type="eggNOG" id="ENOG502QQGX">
    <property type="taxonomic scope" value="Eukaryota"/>
</dbReference>
<feature type="region of interest" description="Disordered" evidence="6">
    <location>
        <begin position="64"/>
        <end position="92"/>
    </location>
</feature>
<feature type="region of interest" description="Disordered" evidence="6">
    <location>
        <begin position="1164"/>
        <end position="1246"/>
    </location>
</feature>
<evidence type="ECO:0000256" key="6">
    <source>
        <dbReference type="SAM" id="MobiDB-lite"/>
    </source>
</evidence>
<feature type="compositionally biased region" description="Basic and acidic residues" evidence="6">
    <location>
        <begin position="1216"/>
        <end position="1246"/>
    </location>
</feature>
<dbReference type="Pfam" id="PF07810">
    <property type="entry name" value="TMC"/>
    <property type="match status" value="1"/>
</dbReference>
<keyword evidence="4 7" id="KW-1133">Transmembrane helix</keyword>
<dbReference type="AlphaFoldDB" id="A0A1I7TZR8"/>
<feature type="domain" description="TMC" evidence="8">
    <location>
        <begin position="595"/>
        <end position="710"/>
    </location>
</feature>
<evidence type="ECO:0000313" key="9">
    <source>
        <dbReference type="Proteomes" id="UP000095282"/>
    </source>
</evidence>
<evidence type="ECO:0000313" key="10">
    <source>
        <dbReference type="WBParaSite" id="Csp11.Scaffold629.g13424.t1"/>
    </source>
</evidence>
<keyword evidence="3 7" id="KW-0812">Transmembrane</keyword>
<feature type="compositionally biased region" description="Basic and acidic residues" evidence="6">
    <location>
        <begin position="981"/>
        <end position="990"/>
    </location>
</feature>
<feature type="compositionally biased region" description="Polar residues" evidence="6">
    <location>
        <begin position="1099"/>
        <end position="1114"/>
    </location>
</feature>
<evidence type="ECO:0000256" key="2">
    <source>
        <dbReference type="ARBA" id="ARBA00006510"/>
    </source>
</evidence>
<name>A0A1I7TZR8_9PELO</name>
<proteinExistence type="inferred from homology"/>
<feature type="compositionally biased region" description="Polar residues" evidence="6">
    <location>
        <begin position="867"/>
        <end position="876"/>
    </location>
</feature>
<feature type="compositionally biased region" description="Low complexity" evidence="6">
    <location>
        <begin position="1015"/>
        <end position="1035"/>
    </location>
</feature>
<evidence type="ECO:0000256" key="3">
    <source>
        <dbReference type="ARBA" id="ARBA00022692"/>
    </source>
</evidence>
<feature type="compositionally biased region" description="Acidic residues" evidence="6">
    <location>
        <begin position="73"/>
        <end position="86"/>
    </location>
</feature>